<dbReference type="AlphaFoldDB" id="A0A139XBK0"/>
<keyword evidence="4" id="KW-1185">Reference proteome</keyword>
<feature type="transmembrane region" description="Helical" evidence="2">
    <location>
        <begin position="25"/>
        <end position="45"/>
    </location>
</feature>
<keyword evidence="2" id="KW-1133">Transmembrane helix</keyword>
<dbReference type="RefSeq" id="WP_017742064.1">
    <property type="nucleotide sequence ID" value="NZ_KQ976354.1"/>
</dbReference>
<name>A0A139XBK0_9CYAN</name>
<gene>
    <name evidence="3" type="ORF">WA1_18660</name>
</gene>
<reference evidence="3 4" key="1">
    <citation type="journal article" date="2013" name="Genome Biol. Evol.">
        <title>Genomes of Stigonematalean cyanobacteria (subsection V) and the evolution of oxygenic photosynthesis from prokaryotes to plastids.</title>
        <authorList>
            <person name="Dagan T."/>
            <person name="Roettger M."/>
            <person name="Stucken K."/>
            <person name="Landan G."/>
            <person name="Koch R."/>
            <person name="Major P."/>
            <person name="Gould S.B."/>
            <person name="Goremykin V.V."/>
            <person name="Rippka R."/>
            <person name="Tandeau de Marsac N."/>
            <person name="Gugger M."/>
            <person name="Lockhart P.J."/>
            <person name="Allen J.F."/>
            <person name="Brune I."/>
            <person name="Maus I."/>
            <person name="Puhler A."/>
            <person name="Martin W.F."/>
        </authorList>
    </citation>
    <scope>NUCLEOTIDE SEQUENCE [LARGE SCALE GENOMIC DNA]</scope>
    <source>
        <strain evidence="3 4">PCC 7110</strain>
    </source>
</reference>
<evidence type="ECO:0000313" key="3">
    <source>
        <dbReference type="EMBL" id="KYC42026.1"/>
    </source>
</evidence>
<dbReference type="Proteomes" id="UP000076925">
    <property type="component" value="Unassembled WGS sequence"/>
</dbReference>
<dbReference type="EMBL" id="ANNX02000020">
    <property type="protein sequence ID" value="KYC42026.1"/>
    <property type="molecule type" value="Genomic_DNA"/>
</dbReference>
<evidence type="ECO:0000256" key="1">
    <source>
        <dbReference type="SAM" id="Coils"/>
    </source>
</evidence>
<keyword evidence="1" id="KW-0175">Coiled coil</keyword>
<keyword evidence="2" id="KW-0812">Transmembrane</keyword>
<proteinExistence type="predicted"/>
<feature type="coiled-coil region" evidence="1">
    <location>
        <begin position="47"/>
        <end position="90"/>
    </location>
</feature>
<evidence type="ECO:0000256" key="2">
    <source>
        <dbReference type="SAM" id="Phobius"/>
    </source>
</evidence>
<dbReference type="OrthoDB" id="489142at2"/>
<protein>
    <submittedName>
        <fullName evidence="3">Uncharacterized protein</fullName>
    </submittedName>
</protein>
<sequence length="151" mass="17087">MNNYIAVQPQPPPNGVVVTAESTGLVLSAVASAIAIAAVAVKLISQFNDLINSVKELREDLSEHAKQEGHEKLIERVEDLEEKVFLLDKKLDLHISDYLHNRDMTLLVTNGLEETIKHKSERFSGEIKDLQKFLQAQSNFKIRNFYSEENK</sequence>
<organism evidence="3 4">
    <name type="scientific">Scytonema hofmannii PCC 7110</name>
    <dbReference type="NCBI Taxonomy" id="128403"/>
    <lineage>
        <taxon>Bacteria</taxon>
        <taxon>Bacillati</taxon>
        <taxon>Cyanobacteriota</taxon>
        <taxon>Cyanophyceae</taxon>
        <taxon>Nostocales</taxon>
        <taxon>Scytonemataceae</taxon>
        <taxon>Scytonema</taxon>
    </lineage>
</organism>
<evidence type="ECO:0000313" key="4">
    <source>
        <dbReference type="Proteomes" id="UP000076925"/>
    </source>
</evidence>
<accession>A0A139XBK0</accession>
<comment type="caution">
    <text evidence="3">The sequence shown here is derived from an EMBL/GenBank/DDBJ whole genome shotgun (WGS) entry which is preliminary data.</text>
</comment>
<keyword evidence="2" id="KW-0472">Membrane</keyword>